<name>A0A0N8KLV1_9CYAN</name>
<feature type="transmembrane region" description="Helical" evidence="10">
    <location>
        <begin position="324"/>
        <end position="346"/>
    </location>
</feature>
<sequence>MYLLWHTLETILAPEQSSFWVVLPLAQLVKEPTTDPVAIFLIILTIMLIAPLLVERLRLPGVIGLILAGVIVGPHGLGMLERDSTITLLGTVGLLFLMFLGGLETGLDDLKRNAGKAITFGLATFLLPMAIGTAAMLPLGYSLLASVLIASCFASHTLVALPLLNKLGIMRTPTVTATLGATLIVNVLALLVLAVVVKANEGNLTLSFWLFLIPSLVIYTLSVLWGVPRLGRWFFKRFGHDEGAEFTFVLAAVFVTSYLASLIEVEPIVGAFLAGVAITQIIPRLSPLMNRIQFIGNTLFVPFFLISVGMLVDPLLLIREPRSLVVAGAMIGAELISKFAAAAGSARGFGWPFANGMTMFGLSAAQAAATLAAITVAFDIGLVDELAVNGIIAMILVSCVLSPLIVSRWGGKMQEQVAMADDNAPLDSPLVALGKRVLVPVANPDTENNLLQLAIILTKRVQGTLLPLHVLADGNGPISASSRMTQRQLLDTAEDIAHAANITVETVGRIDDSVAWGVIRASQERDADLLICGWKGFSTYRENFFGGVIDNIVRSATIPVLIARFPQPIKNTRRIMFALFGKQAQAADVETTLDVASTLAEELKAPLHLLHITTSAYHGNYLASLLEGKEVLLQQLQGNPIKCVSATLQPDDLLIIIASTYRRGQSVLGRLPELIVSANWDSNIIVMKFPVS</sequence>
<dbReference type="Proteomes" id="UP000050465">
    <property type="component" value="Unassembled WGS sequence"/>
</dbReference>
<reference evidence="13 14" key="1">
    <citation type="submission" date="2015-09" db="EMBL/GenBank/DDBJ databases">
        <title>Identification and resolution of microdiversity through metagenomic sequencing of parallel consortia.</title>
        <authorList>
            <person name="Nelson W.C."/>
            <person name="Romine M.F."/>
            <person name="Lindemann S.R."/>
        </authorList>
    </citation>
    <scope>NUCLEOTIDE SEQUENCE [LARGE SCALE GENOMIC DNA]</scope>
    <source>
        <strain evidence="13">Ana</strain>
    </source>
</reference>
<dbReference type="GO" id="GO:1902600">
    <property type="term" value="P:proton transmembrane transport"/>
    <property type="evidence" value="ECO:0007669"/>
    <property type="project" value="InterPro"/>
</dbReference>
<evidence type="ECO:0000256" key="9">
    <source>
        <dbReference type="ARBA" id="ARBA00023136"/>
    </source>
</evidence>
<evidence type="ECO:0000313" key="13">
    <source>
        <dbReference type="EMBL" id="KPQ31962.1"/>
    </source>
</evidence>
<feature type="transmembrane region" description="Helical" evidence="10">
    <location>
        <begin position="61"/>
        <end position="80"/>
    </location>
</feature>
<dbReference type="GO" id="GO:0015297">
    <property type="term" value="F:antiporter activity"/>
    <property type="evidence" value="ECO:0007669"/>
    <property type="project" value="UniProtKB-KW"/>
</dbReference>
<feature type="transmembrane region" description="Helical" evidence="10">
    <location>
        <begin position="208"/>
        <end position="231"/>
    </location>
</feature>
<dbReference type="Pfam" id="PF00999">
    <property type="entry name" value="Na_H_Exchanger"/>
    <property type="match status" value="1"/>
</dbReference>
<dbReference type="PRINTS" id="PR01438">
    <property type="entry name" value="UNVRSLSTRESS"/>
</dbReference>
<evidence type="ECO:0000256" key="2">
    <source>
        <dbReference type="ARBA" id="ARBA00005551"/>
    </source>
</evidence>
<organism evidence="13 14">
    <name type="scientific">Phormidesmis priestleyi Ana</name>
    <dbReference type="NCBI Taxonomy" id="1666911"/>
    <lineage>
        <taxon>Bacteria</taxon>
        <taxon>Bacillati</taxon>
        <taxon>Cyanobacteriota</taxon>
        <taxon>Cyanophyceae</taxon>
        <taxon>Leptolyngbyales</taxon>
        <taxon>Leptolyngbyaceae</taxon>
        <taxon>Phormidesmis</taxon>
    </lineage>
</organism>
<evidence type="ECO:0000256" key="4">
    <source>
        <dbReference type="ARBA" id="ARBA00022448"/>
    </source>
</evidence>
<evidence type="ECO:0000256" key="6">
    <source>
        <dbReference type="ARBA" id="ARBA00022692"/>
    </source>
</evidence>
<evidence type="ECO:0000259" key="11">
    <source>
        <dbReference type="Pfam" id="PF00582"/>
    </source>
</evidence>
<dbReference type="EMBL" id="LJZR01000075">
    <property type="protein sequence ID" value="KPQ31962.1"/>
    <property type="molecule type" value="Genomic_DNA"/>
</dbReference>
<evidence type="ECO:0000256" key="8">
    <source>
        <dbReference type="ARBA" id="ARBA00023065"/>
    </source>
</evidence>
<dbReference type="Pfam" id="PF00582">
    <property type="entry name" value="Usp"/>
    <property type="match status" value="1"/>
</dbReference>
<dbReference type="InterPro" id="IPR006153">
    <property type="entry name" value="Cation/H_exchanger_TM"/>
</dbReference>
<keyword evidence="5" id="KW-0050">Antiport</keyword>
<evidence type="ECO:0000256" key="7">
    <source>
        <dbReference type="ARBA" id="ARBA00022989"/>
    </source>
</evidence>
<dbReference type="InterPro" id="IPR038770">
    <property type="entry name" value="Na+/solute_symporter_sf"/>
</dbReference>
<protein>
    <submittedName>
        <fullName evidence="13">Kef-type K+ transport system, membrane component</fullName>
    </submittedName>
</protein>
<dbReference type="CDD" id="cd00293">
    <property type="entry name" value="USP-like"/>
    <property type="match status" value="1"/>
</dbReference>
<evidence type="ECO:0000256" key="10">
    <source>
        <dbReference type="SAM" id="Phobius"/>
    </source>
</evidence>
<feature type="transmembrane region" description="Helical" evidence="10">
    <location>
        <begin position="268"/>
        <end position="286"/>
    </location>
</feature>
<proteinExistence type="inferred from homology"/>
<dbReference type="PATRIC" id="fig|1666911.3.peg.4540"/>
<feature type="transmembrane region" description="Helical" evidence="10">
    <location>
        <begin position="117"/>
        <end position="137"/>
    </location>
</feature>
<feature type="transmembrane region" description="Helical" evidence="10">
    <location>
        <begin position="37"/>
        <end position="54"/>
    </location>
</feature>
<dbReference type="InterPro" id="IPR006016">
    <property type="entry name" value="UspA"/>
</dbReference>
<dbReference type="Gene3D" id="1.20.1530.20">
    <property type="match status" value="1"/>
</dbReference>
<evidence type="ECO:0000256" key="3">
    <source>
        <dbReference type="ARBA" id="ARBA00008791"/>
    </source>
</evidence>
<comment type="similarity">
    <text evidence="2">Belongs to the monovalent cation:proton antiporter 2 (CPA2) transporter (TC 2.A.37) family.</text>
</comment>
<comment type="caution">
    <text evidence="13">The sequence shown here is derived from an EMBL/GenBank/DDBJ whole genome shotgun (WGS) entry which is preliminary data.</text>
</comment>
<feature type="transmembrane region" description="Helical" evidence="10">
    <location>
        <begin position="358"/>
        <end position="380"/>
    </location>
</feature>
<feature type="transmembrane region" description="Helical" evidence="10">
    <location>
        <begin position="176"/>
        <end position="196"/>
    </location>
</feature>
<feature type="transmembrane region" description="Helical" evidence="10">
    <location>
        <begin position="298"/>
        <end position="318"/>
    </location>
</feature>
<gene>
    <name evidence="13" type="ORF">HLUCCA11_22630</name>
</gene>
<evidence type="ECO:0000256" key="1">
    <source>
        <dbReference type="ARBA" id="ARBA00004141"/>
    </source>
</evidence>
<dbReference type="SUPFAM" id="SSF52402">
    <property type="entry name" value="Adenine nucleotide alpha hydrolases-like"/>
    <property type="match status" value="1"/>
</dbReference>
<feature type="transmembrane region" description="Helical" evidence="10">
    <location>
        <begin position="86"/>
        <end position="105"/>
    </location>
</feature>
<comment type="similarity">
    <text evidence="3">Belongs to the universal stress protein A family.</text>
</comment>
<dbReference type="PANTHER" id="PTHR43562">
    <property type="entry name" value="NAPA-TYPE SODIUM/HYDROGEN ANTIPORTER"/>
    <property type="match status" value="1"/>
</dbReference>
<evidence type="ECO:0000259" key="12">
    <source>
        <dbReference type="Pfam" id="PF00999"/>
    </source>
</evidence>
<accession>A0A0N8KLV1</accession>
<feature type="domain" description="UspA" evidence="11">
    <location>
        <begin position="435"/>
        <end position="564"/>
    </location>
</feature>
<keyword evidence="9 10" id="KW-0472">Membrane</keyword>
<keyword evidence="4" id="KW-0813">Transport</keyword>
<dbReference type="GO" id="GO:0016020">
    <property type="term" value="C:membrane"/>
    <property type="evidence" value="ECO:0007669"/>
    <property type="project" value="UniProtKB-SubCell"/>
</dbReference>
<dbReference type="Gene3D" id="3.40.50.12370">
    <property type="match status" value="1"/>
</dbReference>
<dbReference type="InterPro" id="IPR006015">
    <property type="entry name" value="Universal_stress_UspA"/>
</dbReference>
<dbReference type="AlphaFoldDB" id="A0A0N8KLV1"/>
<dbReference type="STRING" id="1666911.HLUCCA11_22630"/>
<keyword evidence="7 10" id="KW-1133">Transmembrane helix</keyword>
<dbReference type="PANTHER" id="PTHR43562:SF4">
    <property type="entry name" value="NA(+)_H(+) ANTIPORTER NHAS5"/>
    <property type="match status" value="1"/>
</dbReference>
<feature type="transmembrane region" description="Helical" evidence="10">
    <location>
        <begin position="386"/>
        <end position="406"/>
    </location>
</feature>
<feature type="domain" description="Cation/H+ exchanger transmembrane" evidence="12">
    <location>
        <begin position="45"/>
        <end position="407"/>
    </location>
</feature>
<keyword evidence="6 10" id="KW-0812">Transmembrane</keyword>
<evidence type="ECO:0000256" key="5">
    <source>
        <dbReference type="ARBA" id="ARBA00022449"/>
    </source>
</evidence>
<evidence type="ECO:0000313" key="14">
    <source>
        <dbReference type="Proteomes" id="UP000050465"/>
    </source>
</evidence>
<keyword evidence="8" id="KW-0406">Ion transport</keyword>
<comment type="subcellular location">
    <subcellularLocation>
        <location evidence="1">Membrane</location>
        <topology evidence="1">Multi-pass membrane protein</topology>
    </subcellularLocation>
</comment>
<feature type="transmembrane region" description="Helical" evidence="10">
    <location>
        <begin position="243"/>
        <end position="262"/>
    </location>
</feature>